<dbReference type="AlphaFoldDB" id="G5GHH0"/>
<dbReference type="OrthoDB" id="9801958at2"/>
<gene>
    <name evidence="5" type="ORF">HMPREF9333_01010</name>
</gene>
<dbReference type="PANTHER" id="PTHR42788:SF13">
    <property type="entry name" value="ALIPHATIC SULFONATES IMPORT ATP-BINDING PROTEIN SSUB"/>
    <property type="match status" value="1"/>
</dbReference>
<name>G5GHH0_9FIRM</name>
<dbReference type="InterPro" id="IPR003439">
    <property type="entry name" value="ABC_transporter-like_ATP-bd"/>
</dbReference>
<protein>
    <recommendedName>
        <fullName evidence="4">ABC transporter domain-containing protein</fullName>
    </recommendedName>
</protein>
<feature type="domain" description="ABC transporter" evidence="4">
    <location>
        <begin position="4"/>
        <end position="319"/>
    </location>
</feature>
<evidence type="ECO:0000256" key="1">
    <source>
        <dbReference type="ARBA" id="ARBA00022448"/>
    </source>
</evidence>
<comment type="caution">
    <text evidence="5">The sequence shown here is derived from an EMBL/GenBank/DDBJ whole genome shotgun (WGS) entry which is preliminary data.</text>
</comment>
<keyword evidence="2" id="KW-0547">Nucleotide-binding</keyword>
<proteinExistence type="predicted"/>
<reference evidence="5 6" key="1">
    <citation type="submission" date="2011-08" db="EMBL/GenBank/DDBJ databases">
        <title>The Genome Sequence of Johnsonella ignava ATCC 51276.</title>
        <authorList>
            <consortium name="The Broad Institute Genome Sequencing Platform"/>
            <person name="Earl A."/>
            <person name="Ward D."/>
            <person name="Feldgarden M."/>
            <person name="Gevers D."/>
            <person name="Izard J."/>
            <person name="Blanton J.M."/>
            <person name="Baranova O.V."/>
            <person name="Dewhirst F.E."/>
            <person name="Young S.K."/>
            <person name="Zeng Q."/>
            <person name="Gargeya S."/>
            <person name="Fitzgerald M."/>
            <person name="Haas B."/>
            <person name="Abouelleil A."/>
            <person name="Alvarado L."/>
            <person name="Arachchi H.M."/>
            <person name="Berlin A."/>
            <person name="Brown A."/>
            <person name="Chapman S.B."/>
            <person name="Chen Z."/>
            <person name="Dunbar C."/>
            <person name="Freedman E."/>
            <person name="Gearin G."/>
            <person name="Gellesch M."/>
            <person name="Goldberg J."/>
            <person name="Griggs A."/>
            <person name="Gujja S."/>
            <person name="Heiman D."/>
            <person name="Howarth C."/>
            <person name="Larson L."/>
            <person name="Lui A."/>
            <person name="MacDonald P.J.P."/>
            <person name="Montmayeur A."/>
            <person name="Murphy C."/>
            <person name="Neiman D."/>
            <person name="Pearson M."/>
            <person name="Priest M."/>
            <person name="Roberts A."/>
            <person name="Saif S."/>
            <person name="Shea T."/>
            <person name="Shenoy N."/>
            <person name="Sisk P."/>
            <person name="Stolte C."/>
            <person name="Sykes S."/>
            <person name="Wortman J."/>
            <person name="Nusbaum C."/>
            <person name="Birren B."/>
        </authorList>
    </citation>
    <scope>NUCLEOTIDE SEQUENCE [LARGE SCALE GENOMIC DNA]</scope>
    <source>
        <strain evidence="5 6">ATCC 51276</strain>
    </source>
</reference>
<dbReference type="EMBL" id="ACZL01000016">
    <property type="protein sequence ID" value="EHI55795.1"/>
    <property type="molecule type" value="Genomic_DNA"/>
</dbReference>
<evidence type="ECO:0000313" key="6">
    <source>
        <dbReference type="Proteomes" id="UP000003011"/>
    </source>
</evidence>
<dbReference type="HOGENOM" id="CLU_000604_1_22_9"/>
<dbReference type="Proteomes" id="UP000003011">
    <property type="component" value="Unassembled WGS sequence"/>
</dbReference>
<accession>G5GHH0</accession>
<dbReference type="Pfam" id="PF00005">
    <property type="entry name" value="ABC_tran"/>
    <property type="match status" value="1"/>
</dbReference>
<dbReference type="PANTHER" id="PTHR42788">
    <property type="entry name" value="TAURINE IMPORT ATP-BINDING PROTEIN-RELATED"/>
    <property type="match status" value="1"/>
</dbReference>
<evidence type="ECO:0000313" key="5">
    <source>
        <dbReference type="EMBL" id="EHI55795.1"/>
    </source>
</evidence>
<dbReference type="Gene3D" id="3.40.50.300">
    <property type="entry name" value="P-loop containing nucleotide triphosphate hydrolases"/>
    <property type="match status" value="1"/>
</dbReference>
<organism evidence="5 6">
    <name type="scientific">Johnsonella ignava ATCC 51276</name>
    <dbReference type="NCBI Taxonomy" id="679200"/>
    <lineage>
        <taxon>Bacteria</taxon>
        <taxon>Bacillati</taxon>
        <taxon>Bacillota</taxon>
        <taxon>Clostridia</taxon>
        <taxon>Lachnospirales</taxon>
        <taxon>Lachnospiraceae</taxon>
        <taxon>Johnsonella</taxon>
    </lineage>
</organism>
<keyword evidence="6" id="KW-1185">Reference proteome</keyword>
<evidence type="ECO:0000259" key="4">
    <source>
        <dbReference type="PROSITE" id="PS50893"/>
    </source>
</evidence>
<evidence type="ECO:0000256" key="2">
    <source>
        <dbReference type="ARBA" id="ARBA00022741"/>
    </source>
</evidence>
<dbReference type="SUPFAM" id="SSF52540">
    <property type="entry name" value="P-loop containing nucleoside triphosphate hydrolases"/>
    <property type="match status" value="1"/>
</dbReference>
<dbReference type="eggNOG" id="COG1116">
    <property type="taxonomic scope" value="Bacteria"/>
</dbReference>
<dbReference type="InterPro" id="IPR027417">
    <property type="entry name" value="P-loop_NTPase"/>
</dbReference>
<dbReference type="SMART" id="SM00382">
    <property type="entry name" value="AAA"/>
    <property type="match status" value="1"/>
</dbReference>
<dbReference type="GO" id="GO:0016887">
    <property type="term" value="F:ATP hydrolysis activity"/>
    <property type="evidence" value="ECO:0007669"/>
    <property type="project" value="InterPro"/>
</dbReference>
<dbReference type="STRING" id="679200.HMPREF9333_01010"/>
<dbReference type="PROSITE" id="PS50893">
    <property type="entry name" value="ABC_TRANSPORTER_2"/>
    <property type="match status" value="1"/>
</dbReference>
<keyword evidence="1" id="KW-0813">Transport</keyword>
<dbReference type="GO" id="GO:0005524">
    <property type="term" value="F:ATP binding"/>
    <property type="evidence" value="ECO:0007669"/>
    <property type="project" value="UniProtKB-KW"/>
</dbReference>
<dbReference type="InterPro" id="IPR003593">
    <property type="entry name" value="AAA+_ATPase"/>
</dbReference>
<evidence type="ECO:0000256" key="3">
    <source>
        <dbReference type="ARBA" id="ARBA00022840"/>
    </source>
</evidence>
<keyword evidence="3" id="KW-0067">ATP-binding</keyword>
<dbReference type="InterPro" id="IPR050166">
    <property type="entry name" value="ABC_transporter_ATP-bind"/>
</dbReference>
<dbReference type="RefSeq" id="WP_005540372.1">
    <property type="nucleotide sequence ID" value="NZ_JH378831.1"/>
</dbReference>
<sequence length="331" mass="37927">MNGIRLRDIKKSFTIENKTIDILRGVFLDIKPGEITVLLGRSGCGKTTLLRILSGLEYADKGDVIADTQVKPAVVLQEPGLIPWLNIRDNIAFSIKNKIKNENRNFVNENSLFKKMFLNRINWSIVNKTDYKKRRTTASFLNKKLHIIPEKTLNTDIGENSKKISNIIKIYPKIYGIDEEKNDFNDIDTILREYCNDYIDSIIKMIGVSGFETAYPNQLSLAMQQRVSIGRAFAYDPSFIIMDEPFAAFDYFTRKQLQSELLKIHKKAGMSVLFVTHSINEAFMLADKIALMKDGFIENVYDIKNVCGNTSVYFNAMRKEIVKNLEFCSDI</sequence>